<feature type="transmembrane region" description="Helical" evidence="1">
    <location>
        <begin position="110"/>
        <end position="129"/>
    </location>
</feature>
<dbReference type="GO" id="GO:0005506">
    <property type="term" value="F:iron ion binding"/>
    <property type="evidence" value="ECO:0007669"/>
    <property type="project" value="InterPro"/>
</dbReference>
<evidence type="ECO:0000313" key="3">
    <source>
        <dbReference type="EMBL" id="QHS94999.1"/>
    </source>
</evidence>
<keyword evidence="1" id="KW-1133">Transmembrane helix</keyword>
<organism evidence="3">
    <name type="scientific">viral metagenome</name>
    <dbReference type="NCBI Taxonomy" id="1070528"/>
    <lineage>
        <taxon>unclassified sequences</taxon>
        <taxon>metagenomes</taxon>
        <taxon>organismal metagenomes</taxon>
    </lineage>
</organism>
<reference evidence="3" key="1">
    <citation type="journal article" date="2020" name="Nature">
        <title>Giant virus diversity and host interactions through global metagenomics.</title>
        <authorList>
            <person name="Schulz F."/>
            <person name="Roux S."/>
            <person name="Paez-Espino D."/>
            <person name="Jungbluth S."/>
            <person name="Walsh D.A."/>
            <person name="Denef V.J."/>
            <person name="McMahon K.D."/>
            <person name="Konstantinidis K.T."/>
            <person name="Eloe-Fadrosh E.A."/>
            <person name="Kyrpides N.C."/>
            <person name="Woyke T."/>
        </authorList>
    </citation>
    <scope>NUCLEOTIDE SEQUENCE</scope>
    <source>
        <strain evidence="3">GVMAG-M-3300018428-16</strain>
    </source>
</reference>
<protein>
    <recommendedName>
        <fullName evidence="2">Fatty acid hydroxylase domain-containing protein</fullName>
    </recommendedName>
</protein>
<keyword evidence="1" id="KW-0472">Membrane</keyword>
<name>A0A6C0BTV1_9ZZZZ</name>
<dbReference type="Pfam" id="PF04116">
    <property type="entry name" value="FA_hydroxylase"/>
    <property type="match status" value="1"/>
</dbReference>
<evidence type="ECO:0000259" key="2">
    <source>
        <dbReference type="Pfam" id="PF04116"/>
    </source>
</evidence>
<dbReference type="AlphaFoldDB" id="A0A6C0BTV1"/>
<dbReference type="GO" id="GO:0008610">
    <property type="term" value="P:lipid biosynthetic process"/>
    <property type="evidence" value="ECO:0007669"/>
    <property type="project" value="InterPro"/>
</dbReference>
<dbReference type="EMBL" id="MN739236">
    <property type="protein sequence ID" value="QHS94999.1"/>
    <property type="molecule type" value="Genomic_DNA"/>
</dbReference>
<proteinExistence type="predicted"/>
<feature type="domain" description="Fatty acid hydroxylase" evidence="2">
    <location>
        <begin position="38"/>
        <end position="161"/>
    </location>
</feature>
<sequence length="191" mass="22847">MIKNDLKNILSKQFFVGFTYLIFGLFLVLKKISPIYLLFCLAFMQFYSYFIHVLFHTIPYIREVHLIHHEKKIISKKLDLLFETILNFCFFGILYFIQELTGIKIIPTKIIIYAGLVYTSSHIINYSILNVNDIHEKHHLKEDGIYKYNFGPNIVDYVMGTNYHNDCEDLRHMYPNIILSYFFTELISRFF</sequence>
<feature type="transmembrane region" description="Helical" evidence="1">
    <location>
        <begin position="35"/>
        <end position="59"/>
    </location>
</feature>
<accession>A0A6C0BTV1</accession>
<evidence type="ECO:0000256" key="1">
    <source>
        <dbReference type="SAM" id="Phobius"/>
    </source>
</evidence>
<keyword evidence="1" id="KW-0812">Transmembrane</keyword>
<feature type="transmembrane region" description="Helical" evidence="1">
    <location>
        <begin position="12"/>
        <end position="29"/>
    </location>
</feature>
<feature type="transmembrane region" description="Helical" evidence="1">
    <location>
        <begin position="80"/>
        <end position="98"/>
    </location>
</feature>
<dbReference type="InterPro" id="IPR006694">
    <property type="entry name" value="Fatty_acid_hydroxylase"/>
</dbReference>
<dbReference type="GO" id="GO:0016491">
    <property type="term" value="F:oxidoreductase activity"/>
    <property type="evidence" value="ECO:0007669"/>
    <property type="project" value="InterPro"/>
</dbReference>